<feature type="chain" id="PRO_5021423462" description="MYND-type domain-containing protein" evidence="5">
    <location>
        <begin position="18"/>
        <end position="242"/>
    </location>
</feature>
<evidence type="ECO:0000313" key="7">
    <source>
        <dbReference type="EMBL" id="TEB22574.1"/>
    </source>
</evidence>
<protein>
    <recommendedName>
        <fullName evidence="6">MYND-type domain-containing protein</fullName>
    </recommendedName>
</protein>
<dbReference type="PROSITE" id="PS50865">
    <property type="entry name" value="ZF_MYND_2"/>
    <property type="match status" value="1"/>
</dbReference>
<dbReference type="EMBL" id="QPFP01000089">
    <property type="protein sequence ID" value="TEB22574.1"/>
    <property type="molecule type" value="Genomic_DNA"/>
</dbReference>
<proteinExistence type="predicted"/>
<organism evidence="7 8">
    <name type="scientific">Coprinellus micaceus</name>
    <name type="common">Glistening ink-cap mushroom</name>
    <name type="synonym">Coprinus micaceus</name>
    <dbReference type="NCBI Taxonomy" id="71717"/>
    <lineage>
        <taxon>Eukaryota</taxon>
        <taxon>Fungi</taxon>
        <taxon>Dikarya</taxon>
        <taxon>Basidiomycota</taxon>
        <taxon>Agaricomycotina</taxon>
        <taxon>Agaricomycetes</taxon>
        <taxon>Agaricomycetidae</taxon>
        <taxon>Agaricales</taxon>
        <taxon>Agaricineae</taxon>
        <taxon>Psathyrellaceae</taxon>
        <taxon>Coprinellus</taxon>
    </lineage>
</organism>
<evidence type="ECO:0000256" key="4">
    <source>
        <dbReference type="PROSITE-ProRule" id="PRU00134"/>
    </source>
</evidence>
<evidence type="ECO:0000256" key="1">
    <source>
        <dbReference type="ARBA" id="ARBA00022723"/>
    </source>
</evidence>
<evidence type="ECO:0000313" key="8">
    <source>
        <dbReference type="Proteomes" id="UP000298030"/>
    </source>
</evidence>
<feature type="domain" description="MYND-type" evidence="6">
    <location>
        <begin position="25"/>
        <end position="74"/>
    </location>
</feature>
<evidence type="ECO:0000256" key="2">
    <source>
        <dbReference type="ARBA" id="ARBA00022771"/>
    </source>
</evidence>
<dbReference type="Pfam" id="PF01753">
    <property type="entry name" value="zf-MYND"/>
    <property type="match status" value="1"/>
</dbReference>
<evidence type="ECO:0000256" key="3">
    <source>
        <dbReference type="ARBA" id="ARBA00022833"/>
    </source>
</evidence>
<evidence type="ECO:0000256" key="5">
    <source>
        <dbReference type="SAM" id="SignalP"/>
    </source>
</evidence>
<comment type="caution">
    <text evidence="7">The sequence shown here is derived from an EMBL/GenBank/DDBJ whole genome shotgun (WGS) entry which is preliminary data.</text>
</comment>
<dbReference type="InterPro" id="IPR002893">
    <property type="entry name" value="Znf_MYND"/>
</dbReference>
<feature type="signal peptide" evidence="5">
    <location>
        <begin position="1"/>
        <end position="17"/>
    </location>
</feature>
<dbReference type="SUPFAM" id="SSF144232">
    <property type="entry name" value="HIT/MYND zinc finger-like"/>
    <property type="match status" value="1"/>
</dbReference>
<keyword evidence="5" id="KW-0732">Signal</keyword>
<keyword evidence="2 4" id="KW-0863">Zinc-finger</keyword>
<dbReference type="AlphaFoldDB" id="A0A4Y7SLT9"/>
<sequence>MLANAISLLSFLSISAGLDGRFRACDNSQHRAPTPPSVGQDEHTVRECSSCHSVVYCSQRCQKEDWESLHQAECRGMRNEHHVLRYTKGLRYSQTYRAFHLSVLRRAFDGESPVLKLAKVVIPDPWSRKGVYLGRKVVLSIDVADIDDPLSVDPLPDFIKMTLPHIPKHLAKRFKDLVGLFTAFETSETDKAPVLVNGTFFYGDLEVNHLVLLRKSQAMATTHQRQDLPPKVEICGSLVYTW</sequence>
<reference evidence="7 8" key="1">
    <citation type="journal article" date="2019" name="Nat. Ecol. Evol.">
        <title>Megaphylogeny resolves global patterns of mushroom evolution.</title>
        <authorList>
            <person name="Varga T."/>
            <person name="Krizsan K."/>
            <person name="Foldi C."/>
            <person name="Dima B."/>
            <person name="Sanchez-Garcia M."/>
            <person name="Sanchez-Ramirez S."/>
            <person name="Szollosi G.J."/>
            <person name="Szarkandi J.G."/>
            <person name="Papp V."/>
            <person name="Albert L."/>
            <person name="Andreopoulos W."/>
            <person name="Angelini C."/>
            <person name="Antonin V."/>
            <person name="Barry K.W."/>
            <person name="Bougher N.L."/>
            <person name="Buchanan P."/>
            <person name="Buyck B."/>
            <person name="Bense V."/>
            <person name="Catcheside P."/>
            <person name="Chovatia M."/>
            <person name="Cooper J."/>
            <person name="Damon W."/>
            <person name="Desjardin D."/>
            <person name="Finy P."/>
            <person name="Geml J."/>
            <person name="Haridas S."/>
            <person name="Hughes K."/>
            <person name="Justo A."/>
            <person name="Karasinski D."/>
            <person name="Kautmanova I."/>
            <person name="Kiss B."/>
            <person name="Kocsube S."/>
            <person name="Kotiranta H."/>
            <person name="LaButti K.M."/>
            <person name="Lechner B.E."/>
            <person name="Liimatainen K."/>
            <person name="Lipzen A."/>
            <person name="Lukacs Z."/>
            <person name="Mihaltcheva S."/>
            <person name="Morgado L.N."/>
            <person name="Niskanen T."/>
            <person name="Noordeloos M.E."/>
            <person name="Ohm R.A."/>
            <person name="Ortiz-Santana B."/>
            <person name="Ovrebo C."/>
            <person name="Racz N."/>
            <person name="Riley R."/>
            <person name="Savchenko A."/>
            <person name="Shiryaev A."/>
            <person name="Soop K."/>
            <person name="Spirin V."/>
            <person name="Szebenyi C."/>
            <person name="Tomsovsky M."/>
            <person name="Tulloss R.E."/>
            <person name="Uehling J."/>
            <person name="Grigoriev I.V."/>
            <person name="Vagvolgyi C."/>
            <person name="Papp T."/>
            <person name="Martin F.M."/>
            <person name="Miettinen O."/>
            <person name="Hibbett D.S."/>
            <person name="Nagy L.G."/>
        </authorList>
    </citation>
    <scope>NUCLEOTIDE SEQUENCE [LARGE SCALE GENOMIC DNA]</scope>
    <source>
        <strain evidence="7 8">FP101781</strain>
    </source>
</reference>
<keyword evidence="8" id="KW-1185">Reference proteome</keyword>
<dbReference type="OrthoDB" id="5231159at2759"/>
<dbReference type="Gene3D" id="6.10.140.2220">
    <property type="match status" value="1"/>
</dbReference>
<evidence type="ECO:0000259" key="6">
    <source>
        <dbReference type="PROSITE" id="PS50865"/>
    </source>
</evidence>
<keyword evidence="1" id="KW-0479">Metal-binding</keyword>
<keyword evidence="3" id="KW-0862">Zinc</keyword>
<accession>A0A4Y7SLT9</accession>
<name>A0A4Y7SLT9_COPMI</name>
<dbReference type="GO" id="GO:0008270">
    <property type="term" value="F:zinc ion binding"/>
    <property type="evidence" value="ECO:0007669"/>
    <property type="project" value="UniProtKB-KW"/>
</dbReference>
<gene>
    <name evidence="7" type="ORF">FA13DRAFT_1477852</name>
</gene>
<dbReference type="Proteomes" id="UP000298030">
    <property type="component" value="Unassembled WGS sequence"/>
</dbReference>